<reference evidence="1 2" key="1">
    <citation type="journal article" date="2021" name="Hortic Res">
        <title>Chromosome-scale assembly of the Dendrobium chrysotoxum genome enhances the understanding of orchid evolution.</title>
        <authorList>
            <person name="Zhang Y."/>
            <person name="Zhang G.Q."/>
            <person name="Zhang D."/>
            <person name="Liu X.D."/>
            <person name="Xu X.Y."/>
            <person name="Sun W.H."/>
            <person name="Yu X."/>
            <person name="Zhu X."/>
            <person name="Wang Z.W."/>
            <person name="Zhao X."/>
            <person name="Zhong W.Y."/>
            <person name="Chen H."/>
            <person name="Yin W.L."/>
            <person name="Huang T."/>
            <person name="Niu S.C."/>
            <person name="Liu Z.J."/>
        </authorList>
    </citation>
    <scope>NUCLEOTIDE SEQUENCE [LARGE SCALE GENOMIC DNA]</scope>
    <source>
        <strain evidence="1">Lindl</strain>
    </source>
</reference>
<protein>
    <submittedName>
        <fullName evidence="1">Uncharacterized protein</fullName>
    </submittedName>
</protein>
<dbReference type="AlphaFoldDB" id="A0AAV7H6U3"/>
<accession>A0AAV7H6U3</accession>
<comment type="caution">
    <text evidence="1">The sequence shown here is derived from an EMBL/GenBank/DDBJ whole genome shotgun (WGS) entry which is preliminary data.</text>
</comment>
<proteinExistence type="predicted"/>
<evidence type="ECO:0000313" key="2">
    <source>
        <dbReference type="Proteomes" id="UP000775213"/>
    </source>
</evidence>
<keyword evidence="2" id="KW-1185">Reference proteome</keyword>
<dbReference type="EMBL" id="JAGFBR010000006">
    <property type="protein sequence ID" value="KAH0464697.1"/>
    <property type="molecule type" value="Genomic_DNA"/>
</dbReference>
<gene>
    <name evidence="1" type="ORF">IEQ34_004800</name>
</gene>
<evidence type="ECO:0000313" key="1">
    <source>
        <dbReference type="EMBL" id="KAH0464697.1"/>
    </source>
</evidence>
<name>A0AAV7H6U3_DENCH</name>
<organism evidence="1 2">
    <name type="scientific">Dendrobium chrysotoxum</name>
    <name type="common">Orchid</name>
    <dbReference type="NCBI Taxonomy" id="161865"/>
    <lineage>
        <taxon>Eukaryota</taxon>
        <taxon>Viridiplantae</taxon>
        <taxon>Streptophyta</taxon>
        <taxon>Embryophyta</taxon>
        <taxon>Tracheophyta</taxon>
        <taxon>Spermatophyta</taxon>
        <taxon>Magnoliopsida</taxon>
        <taxon>Liliopsida</taxon>
        <taxon>Asparagales</taxon>
        <taxon>Orchidaceae</taxon>
        <taxon>Epidendroideae</taxon>
        <taxon>Malaxideae</taxon>
        <taxon>Dendrobiinae</taxon>
        <taxon>Dendrobium</taxon>
    </lineage>
</organism>
<dbReference type="Proteomes" id="UP000775213">
    <property type="component" value="Unassembled WGS sequence"/>
</dbReference>
<sequence>MPQSGVGLRSPMLKPSVKIHRWLPSICHLNYKEEDADEVLRLLPDCGKMNIRNRCAMLKPSYIICAECHKILHNKVPEYT</sequence>